<evidence type="ECO:0000313" key="5">
    <source>
        <dbReference type="EMBL" id="TDN49949.1"/>
    </source>
</evidence>
<dbReference type="Pfam" id="PF01593">
    <property type="entry name" value="Amino_oxidase"/>
    <property type="match status" value="1"/>
</dbReference>
<dbReference type="SUPFAM" id="SSF51905">
    <property type="entry name" value="FAD/NAD(P)-binding domain"/>
    <property type="match status" value="1"/>
</dbReference>
<dbReference type="GO" id="GO:0016491">
    <property type="term" value="F:oxidoreductase activity"/>
    <property type="evidence" value="ECO:0007669"/>
    <property type="project" value="InterPro"/>
</dbReference>
<evidence type="ECO:0000256" key="3">
    <source>
        <dbReference type="ARBA" id="ARBA00040298"/>
    </source>
</evidence>
<dbReference type="Proteomes" id="UP000295129">
    <property type="component" value="Unassembled WGS sequence"/>
</dbReference>
<keyword evidence="6" id="KW-1185">Reference proteome</keyword>
<reference evidence="5 6" key="1">
    <citation type="submission" date="2019-03" db="EMBL/GenBank/DDBJ databases">
        <title>Genomic Encyclopedia of Type Strains, Phase IV (KMG-IV): sequencing the most valuable type-strain genomes for metagenomic binning, comparative biology and taxonomic classification.</title>
        <authorList>
            <person name="Goeker M."/>
        </authorList>
    </citation>
    <scope>NUCLEOTIDE SEQUENCE [LARGE SCALE GENOMIC DNA]</scope>
    <source>
        <strain evidence="5 6">DSM 12121</strain>
    </source>
</reference>
<comment type="function">
    <text evidence="1">Probable oxidoreductase that may play a role as regulator of mitochondrial function.</text>
</comment>
<dbReference type="RefSeq" id="WP_133591947.1">
    <property type="nucleotide sequence ID" value="NZ_SNVV01000010.1"/>
</dbReference>
<dbReference type="OrthoDB" id="9774675at2"/>
<dbReference type="AlphaFoldDB" id="A0A4R6DZ26"/>
<feature type="domain" description="Amine oxidase" evidence="4">
    <location>
        <begin position="16"/>
        <end position="506"/>
    </location>
</feature>
<dbReference type="InterPro" id="IPR036188">
    <property type="entry name" value="FAD/NAD-bd_sf"/>
</dbReference>
<accession>A0A4R6DZ26</accession>
<proteinExistence type="predicted"/>
<evidence type="ECO:0000313" key="6">
    <source>
        <dbReference type="Proteomes" id="UP000295129"/>
    </source>
</evidence>
<organism evidence="5 6">
    <name type="scientific">Azoarcus indigens</name>
    <dbReference type="NCBI Taxonomy" id="29545"/>
    <lineage>
        <taxon>Bacteria</taxon>
        <taxon>Pseudomonadati</taxon>
        <taxon>Pseudomonadota</taxon>
        <taxon>Betaproteobacteria</taxon>
        <taxon>Rhodocyclales</taxon>
        <taxon>Zoogloeaceae</taxon>
        <taxon>Azoarcus</taxon>
    </lineage>
</organism>
<dbReference type="PANTHER" id="PTHR10668:SF105">
    <property type="entry name" value="DEHYDROGENASE-RELATED"/>
    <property type="match status" value="1"/>
</dbReference>
<comment type="caution">
    <text evidence="5">The sequence shown here is derived from an EMBL/GenBank/DDBJ whole genome shotgun (WGS) entry which is preliminary data.</text>
</comment>
<sequence length="526" mass="55755">MSAHDVIVVGSGINSLVCAGVLAKRGKKVLVLEREAVLGGCIRSEELTAPGYLHDTLSAAHPLFVTSPGYAELKDGLHANGLDYCNNNTPTGVLLPDGRSLILRRDRAANIAAMNALATGDGDSYAEAMAFIEQNAPFIFAMLGSELWSKDIAKTVAGRVWKQGAHETLAFFGPAMQSGRAWLEARFKSDLVHALLAPWILHTGLGPESAMSALMAQVIAFSIEAVGVPLVKGGNARTVDAFRAIIEAGGGRLETGADVAEVLVQNGRARGVRTSDGRIFEAAQVVCNVTPTQLYGRLLASAHTTEPLRRQAAEYRYGKGNMQIHLALSEPPQWADPALREITYLHLTAGLDGVSRAVNEAERGLLPADGTICVSQPTALDPSRAPAGGWVMWIQLPECPREIRGDAAGEIAAPADGRWTEEVRERYADRILARIAQHVPNLMGSIVGRKVISPGDLASMNINLVGGDPYSGECSLSQYLFWRPLAGAKNHATPVKGLYHIGASTHPGPGLGGVSGFHVANALAKG</sequence>
<gene>
    <name evidence="5" type="ORF">C7389_11042</name>
</gene>
<dbReference type="PANTHER" id="PTHR10668">
    <property type="entry name" value="PHYTOENE DEHYDROGENASE"/>
    <property type="match status" value="1"/>
</dbReference>
<evidence type="ECO:0000256" key="2">
    <source>
        <dbReference type="ARBA" id="ARBA00038825"/>
    </source>
</evidence>
<dbReference type="EMBL" id="SNVV01000010">
    <property type="protein sequence ID" value="TDN49949.1"/>
    <property type="molecule type" value="Genomic_DNA"/>
</dbReference>
<dbReference type="InterPro" id="IPR002937">
    <property type="entry name" value="Amino_oxidase"/>
</dbReference>
<evidence type="ECO:0000256" key="1">
    <source>
        <dbReference type="ARBA" id="ARBA00037217"/>
    </source>
</evidence>
<evidence type="ECO:0000259" key="4">
    <source>
        <dbReference type="Pfam" id="PF01593"/>
    </source>
</evidence>
<dbReference type="Gene3D" id="3.50.50.60">
    <property type="entry name" value="FAD/NAD(P)-binding domain"/>
    <property type="match status" value="2"/>
</dbReference>
<protein>
    <recommendedName>
        <fullName evidence="3">Pyridine nucleotide-disulfide oxidoreductase domain-containing protein 2</fullName>
    </recommendedName>
</protein>
<name>A0A4R6DZ26_9RHOO</name>
<comment type="subunit">
    <text evidence="2">Interacts with COX5B; this interaction may contribute to localize PYROXD2 to the inner face of the inner mitochondrial membrane.</text>
</comment>